<keyword evidence="1" id="KW-0732">Signal</keyword>
<evidence type="ECO:0000256" key="1">
    <source>
        <dbReference type="SAM" id="SignalP"/>
    </source>
</evidence>
<proteinExistence type="evidence at transcript level"/>
<feature type="signal peptide" evidence="1">
    <location>
        <begin position="1"/>
        <end position="20"/>
    </location>
</feature>
<sequence length="82" mass="9659">MDVKFILIFLIGVLITCANGYFSDESGLESLDDLESNSDLMKRYSYLKGGVRWKKPNYRNNRYLKGGIRWKRRNYLKGGLRF</sequence>
<gene>
    <name evidence="2" type="primary">1020HH</name>
</gene>
<name>Q6L8A5_DUGJA</name>
<organism evidence="2">
    <name type="scientific">Dugesia japonica</name>
    <name type="common">Planarian</name>
    <dbReference type="NCBI Taxonomy" id="6161"/>
    <lineage>
        <taxon>Eukaryota</taxon>
        <taxon>Metazoa</taxon>
        <taxon>Spiralia</taxon>
        <taxon>Lophotrochozoa</taxon>
        <taxon>Platyhelminthes</taxon>
        <taxon>Rhabditophora</taxon>
        <taxon>Seriata</taxon>
        <taxon>Tricladida</taxon>
        <taxon>Continenticola</taxon>
        <taxon>Geoplanoidea</taxon>
        <taxon>Dugesiidae</taxon>
        <taxon>Dugesia</taxon>
    </lineage>
</organism>
<evidence type="ECO:0000313" key="2">
    <source>
        <dbReference type="EMBL" id="BAD20649.1"/>
    </source>
</evidence>
<feature type="chain" id="PRO_5004275657" evidence="1">
    <location>
        <begin position="21"/>
        <end position="82"/>
    </location>
</feature>
<reference evidence="2" key="1">
    <citation type="journal article" date="2004" name="Zool. Sci.">
        <title>Morphological and functional recovery of the planarian photosensing system during head regeneration.</title>
        <authorList>
            <person name="Inoue T."/>
            <person name="Kumamoto H."/>
            <person name="Okamoto K."/>
            <person name="Umesono Y."/>
            <person name="Sakai M."/>
            <person name="Sanchez Alvarado A."/>
            <person name="Agata K."/>
        </authorList>
    </citation>
    <scope>NUCLEOTIDE SEQUENCE</scope>
    <source>
        <strain evidence="2">GI</strain>
    </source>
</reference>
<dbReference type="AlphaFoldDB" id="Q6L8A5"/>
<dbReference type="EMBL" id="AB126830">
    <property type="protein sequence ID" value="BAD20649.1"/>
    <property type="molecule type" value="mRNA"/>
</dbReference>
<accession>Q6L8A5</accession>
<protein>
    <submittedName>
        <fullName evidence="2">1020HH</fullName>
    </submittedName>
</protein>